<dbReference type="PROSITE" id="PS52016">
    <property type="entry name" value="TONB_DEPENDENT_REC_3"/>
    <property type="match status" value="1"/>
</dbReference>
<keyword evidence="1" id="KW-1134">Transmembrane beta strand</keyword>
<keyword evidence="4" id="KW-1185">Reference proteome</keyword>
<dbReference type="InterPro" id="IPR012910">
    <property type="entry name" value="Plug_dom"/>
</dbReference>
<sequence>MISRWRLASIGQTIGHQTINDLPLETRNWGSLGQLAAGVATAPIGQNGGTPENTFYSVNGVQLYQNDFRLNGINNNIEFFGDSSVGTDATITPPPDAIQEFKLQTGDYNAEFGHSTGGVKRRTFRRTT</sequence>
<comment type="similarity">
    <text evidence="1">Belongs to the TonB-dependent receptor family.</text>
</comment>
<keyword evidence="1" id="KW-0998">Cell outer membrane</keyword>
<name>A0A7W8MSA5_9BACT</name>
<reference evidence="3" key="1">
    <citation type="submission" date="2020-08" db="EMBL/GenBank/DDBJ databases">
        <title>Genomic Encyclopedia of Type Strains, Phase IV (KMG-V): Genome sequencing to study the core and pangenomes of soil and plant-associated prokaryotes.</title>
        <authorList>
            <person name="Whitman W."/>
        </authorList>
    </citation>
    <scope>NUCLEOTIDE SEQUENCE [LARGE SCALE GENOMIC DNA]</scope>
    <source>
        <strain evidence="3">M8UP27</strain>
    </source>
</reference>
<dbReference type="AlphaFoldDB" id="A0A7W8MSA5"/>
<comment type="subcellular location">
    <subcellularLocation>
        <location evidence="1">Cell outer membrane</location>
        <topology evidence="1">Multi-pass membrane protein</topology>
    </subcellularLocation>
</comment>
<protein>
    <recommendedName>
        <fullName evidence="2">TonB-dependent receptor plug domain-containing protein</fullName>
    </recommendedName>
</protein>
<keyword evidence="1" id="KW-0813">Transport</keyword>
<dbReference type="InterPro" id="IPR039426">
    <property type="entry name" value="TonB-dep_rcpt-like"/>
</dbReference>
<organism evidence="3 4">
    <name type="scientific">Tunturiibacter empetritectus</name>
    <dbReference type="NCBI Taxonomy" id="3069691"/>
    <lineage>
        <taxon>Bacteria</taxon>
        <taxon>Pseudomonadati</taxon>
        <taxon>Acidobacteriota</taxon>
        <taxon>Terriglobia</taxon>
        <taxon>Terriglobales</taxon>
        <taxon>Acidobacteriaceae</taxon>
        <taxon>Tunturiibacter</taxon>
    </lineage>
</organism>
<evidence type="ECO:0000313" key="3">
    <source>
        <dbReference type="EMBL" id="MBB5318478.1"/>
    </source>
</evidence>
<dbReference type="GO" id="GO:0009279">
    <property type="term" value="C:cell outer membrane"/>
    <property type="evidence" value="ECO:0007669"/>
    <property type="project" value="UniProtKB-SubCell"/>
</dbReference>
<proteinExistence type="inferred from homology"/>
<keyword evidence="1" id="KW-0812">Transmembrane</keyword>
<evidence type="ECO:0000256" key="1">
    <source>
        <dbReference type="PROSITE-ProRule" id="PRU01360"/>
    </source>
</evidence>
<dbReference type="EMBL" id="JACHDY010000004">
    <property type="protein sequence ID" value="MBB5318478.1"/>
    <property type="molecule type" value="Genomic_DNA"/>
</dbReference>
<keyword evidence="1" id="KW-0472">Membrane</keyword>
<dbReference type="Pfam" id="PF07715">
    <property type="entry name" value="Plug"/>
    <property type="match status" value="1"/>
</dbReference>
<evidence type="ECO:0000313" key="4">
    <source>
        <dbReference type="Proteomes" id="UP000568106"/>
    </source>
</evidence>
<evidence type="ECO:0000259" key="2">
    <source>
        <dbReference type="Pfam" id="PF07715"/>
    </source>
</evidence>
<feature type="domain" description="TonB-dependent receptor plug" evidence="2">
    <location>
        <begin position="12"/>
        <end position="119"/>
    </location>
</feature>
<accession>A0A7W8MSA5</accession>
<dbReference type="Proteomes" id="UP000568106">
    <property type="component" value="Unassembled WGS sequence"/>
</dbReference>
<comment type="caution">
    <text evidence="3">The sequence shown here is derived from an EMBL/GenBank/DDBJ whole genome shotgun (WGS) entry which is preliminary data.</text>
</comment>
<dbReference type="SUPFAM" id="SSF56935">
    <property type="entry name" value="Porins"/>
    <property type="match status" value="1"/>
</dbReference>
<gene>
    <name evidence="3" type="ORF">HDF09_003175</name>
</gene>